<evidence type="ECO:0000313" key="9">
    <source>
        <dbReference type="EMBL" id="MER2291598.1"/>
    </source>
</evidence>
<dbReference type="GO" id="GO:0005886">
    <property type="term" value="C:plasma membrane"/>
    <property type="evidence" value="ECO:0007669"/>
    <property type="project" value="UniProtKB-SubCell"/>
</dbReference>
<feature type="domain" description="Type II secretion system protein GspF" evidence="7">
    <location>
        <begin position="187"/>
        <end position="315"/>
    </location>
</feature>
<evidence type="ECO:0000313" key="10">
    <source>
        <dbReference type="Proteomes" id="UP001223420"/>
    </source>
</evidence>
<dbReference type="Proteomes" id="UP001432995">
    <property type="component" value="Unassembled WGS sequence"/>
</dbReference>
<comment type="caution">
    <text evidence="8">The sequence shown here is derived from an EMBL/GenBank/DDBJ whole genome shotgun (WGS) entry which is preliminary data.</text>
</comment>
<accession>A0AAJ1TTR1</accession>
<keyword evidence="5 6" id="KW-0472">Membrane</keyword>
<keyword evidence="2" id="KW-1003">Cell membrane</keyword>
<evidence type="ECO:0000313" key="8">
    <source>
        <dbReference type="EMBL" id="MDQ0547027.1"/>
    </source>
</evidence>
<sequence>MIDAIAEKLFDPRFMGTLLTAIAAAATAFAVAQPFFESDKLSKRMKLVSDERELIRRRERQADRARPNERATLRVAPKAYMKSIVDRYQLHRWLGTDTAKRKLMMAGYRGQGAETTFLFFRFVVPVASVIGSAFYLFVLEVIDASYLMRIGMVIGAAYTGIKAPELFLVNTAKKRQAEIRRAWPDALDLTLICVESGMAIENAFRKVSTEIAASSVVLAEELALMTAEMSFLPDRRQAYENLVMRTGLEPVKSVATALIQAERYGTPIGQALRVLSQESRDQRMNEAEKKAASLPPKLTVPMILFFLPVLFVVIITPAVIQVMRTQ</sequence>
<proteinExistence type="predicted"/>
<feature type="transmembrane region" description="Helical" evidence="6">
    <location>
        <begin position="150"/>
        <end position="171"/>
    </location>
</feature>
<reference evidence="8" key="1">
    <citation type="submission" date="2023-07" db="EMBL/GenBank/DDBJ databases">
        <title>Genomic Encyclopedia of Type Strains, Phase IV (KMG-IV): sequencing the most valuable type-strain genomes for metagenomic binning, comparative biology and taxonomic classification.</title>
        <authorList>
            <person name="Goeker M."/>
        </authorList>
    </citation>
    <scope>NUCLEOTIDE SEQUENCE</scope>
    <source>
        <strain evidence="8">DSM 19569</strain>
    </source>
</reference>
<evidence type="ECO:0000256" key="2">
    <source>
        <dbReference type="ARBA" id="ARBA00022475"/>
    </source>
</evidence>
<protein>
    <submittedName>
        <fullName evidence="8">Tight adherence protein C</fullName>
    </submittedName>
    <submittedName>
        <fullName evidence="9">Type II secretion system F family protein</fullName>
    </submittedName>
</protein>
<reference evidence="9" key="2">
    <citation type="submission" date="2024-06" db="EMBL/GenBank/DDBJ databases">
        <authorList>
            <person name="Campbell A.G."/>
        </authorList>
    </citation>
    <scope>NUCLEOTIDE SEQUENCE</scope>
    <source>
        <strain evidence="9">EM17</strain>
    </source>
</reference>
<dbReference type="EMBL" id="JAUSWL010000020">
    <property type="protein sequence ID" value="MDQ0547027.1"/>
    <property type="molecule type" value="Genomic_DNA"/>
</dbReference>
<dbReference type="PANTHER" id="PTHR35007">
    <property type="entry name" value="INTEGRAL MEMBRANE PROTEIN-RELATED"/>
    <property type="match status" value="1"/>
</dbReference>
<keyword evidence="11" id="KW-1185">Reference proteome</keyword>
<evidence type="ECO:0000256" key="1">
    <source>
        <dbReference type="ARBA" id="ARBA00004651"/>
    </source>
</evidence>
<organism evidence="8 10">
    <name type="scientific">Methylobacterium brachiatum</name>
    <dbReference type="NCBI Taxonomy" id="269660"/>
    <lineage>
        <taxon>Bacteria</taxon>
        <taxon>Pseudomonadati</taxon>
        <taxon>Pseudomonadota</taxon>
        <taxon>Alphaproteobacteria</taxon>
        <taxon>Hyphomicrobiales</taxon>
        <taxon>Methylobacteriaceae</taxon>
        <taxon>Methylobacterium</taxon>
    </lineage>
</organism>
<comment type="subcellular location">
    <subcellularLocation>
        <location evidence="1">Cell membrane</location>
        <topology evidence="1">Multi-pass membrane protein</topology>
    </subcellularLocation>
</comment>
<keyword evidence="4 6" id="KW-1133">Transmembrane helix</keyword>
<evidence type="ECO:0000256" key="5">
    <source>
        <dbReference type="ARBA" id="ARBA00023136"/>
    </source>
</evidence>
<evidence type="ECO:0000259" key="7">
    <source>
        <dbReference type="Pfam" id="PF00482"/>
    </source>
</evidence>
<dbReference type="GeneID" id="90834942"/>
<dbReference type="RefSeq" id="WP_007565977.1">
    <property type="nucleotide sequence ID" value="NZ_FOQW01000023.1"/>
</dbReference>
<dbReference type="Pfam" id="PF00482">
    <property type="entry name" value="T2SSF"/>
    <property type="match status" value="1"/>
</dbReference>
<evidence type="ECO:0000256" key="6">
    <source>
        <dbReference type="SAM" id="Phobius"/>
    </source>
</evidence>
<dbReference type="InterPro" id="IPR018076">
    <property type="entry name" value="T2SS_GspF_dom"/>
</dbReference>
<dbReference type="EMBL" id="JBELQD010000051">
    <property type="protein sequence ID" value="MER2291598.1"/>
    <property type="molecule type" value="Genomic_DNA"/>
</dbReference>
<name>A0AAJ1TTR1_9HYPH</name>
<feature type="transmembrane region" description="Helical" evidence="6">
    <location>
        <begin position="118"/>
        <end position="138"/>
    </location>
</feature>
<keyword evidence="3 6" id="KW-0812">Transmembrane</keyword>
<feature type="transmembrane region" description="Helical" evidence="6">
    <location>
        <begin position="298"/>
        <end position="320"/>
    </location>
</feature>
<dbReference type="PANTHER" id="PTHR35007:SF2">
    <property type="entry name" value="PILUS ASSEMBLE PROTEIN"/>
    <property type="match status" value="1"/>
</dbReference>
<dbReference type="AlphaFoldDB" id="A0AAJ1TTR1"/>
<evidence type="ECO:0000313" key="11">
    <source>
        <dbReference type="Proteomes" id="UP001432995"/>
    </source>
</evidence>
<gene>
    <name evidence="9" type="ORF">ABS770_25410</name>
    <name evidence="8" type="ORF">QO001_005980</name>
</gene>
<feature type="transmembrane region" description="Helical" evidence="6">
    <location>
        <begin position="14"/>
        <end position="36"/>
    </location>
</feature>
<evidence type="ECO:0000256" key="3">
    <source>
        <dbReference type="ARBA" id="ARBA00022692"/>
    </source>
</evidence>
<evidence type="ECO:0000256" key="4">
    <source>
        <dbReference type="ARBA" id="ARBA00022989"/>
    </source>
</evidence>
<dbReference type="Proteomes" id="UP001223420">
    <property type="component" value="Unassembled WGS sequence"/>
</dbReference>